<dbReference type="InterPro" id="IPR006070">
    <property type="entry name" value="Sua5-like_dom"/>
</dbReference>
<dbReference type="PANTHER" id="PTHR17490">
    <property type="entry name" value="SUA5"/>
    <property type="match status" value="1"/>
</dbReference>
<feature type="binding site" evidence="14">
    <location>
        <position position="37"/>
    </location>
    <ligand>
        <name>L-threonine</name>
        <dbReference type="ChEBI" id="CHEBI:57926"/>
    </ligand>
</feature>
<evidence type="ECO:0000256" key="2">
    <source>
        <dbReference type="ARBA" id="ARBA00007663"/>
    </source>
</evidence>
<dbReference type="GO" id="GO:0005737">
    <property type="term" value="C:cytoplasm"/>
    <property type="evidence" value="ECO:0007669"/>
    <property type="project" value="UniProtKB-SubCell"/>
</dbReference>
<name>A0A1Q2L1K2_9BACL</name>
<evidence type="ECO:0000313" key="17">
    <source>
        <dbReference type="Proteomes" id="UP000188184"/>
    </source>
</evidence>
<dbReference type="PANTHER" id="PTHR17490:SF16">
    <property type="entry name" value="THREONYLCARBAMOYL-AMP SYNTHASE"/>
    <property type="match status" value="1"/>
</dbReference>
<dbReference type="InterPro" id="IPR017945">
    <property type="entry name" value="DHBP_synth_RibB-like_a/b_dom"/>
</dbReference>
<evidence type="ECO:0000256" key="11">
    <source>
        <dbReference type="ARBA" id="ARBA00029774"/>
    </source>
</evidence>
<dbReference type="EC" id="2.7.7.87" evidence="3 13"/>
<evidence type="ECO:0000256" key="9">
    <source>
        <dbReference type="ARBA" id="ARBA00022741"/>
    </source>
</evidence>
<dbReference type="FunFam" id="3.90.870.10:FF:000008">
    <property type="entry name" value="Threonylcarbamoyl-AMP synthase"/>
    <property type="match status" value="1"/>
</dbReference>
<keyword evidence="5 13" id="KW-0963">Cytoplasm</keyword>
<dbReference type="GO" id="GO:0061710">
    <property type="term" value="F:L-threonylcarbamoyladenylate synthase"/>
    <property type="evidence" value="ECO:0007669"/>
    <property type="project" value="UniProtKB-EC"/>
</dbReference>
<feature type="binding site" evidence="14">
    <location>
        <position position="124"/>
    </location>
    <ligand>
        <name>L-threonine</name>
        <dbReference type="ChEBI" id="CHEBI:57926"/>
    </ligand>
</feature>
<dbReference type="Pfam" id="PF01300">
    <property type="entry name" value="Sua5_yciO_yrdC"/>
    <property type="match status" value="1"/>
</dbReference>
<keyword evidence="17" id="KW-1185">Reference proteome</keyword>
<gene>
    <name evidence="16" type="ORF">B0X71_15055</name>
</gene>
<keyword evidence="9 13" id="KW-0547">Nucleotide-binding</keyword>
<keyword evidence="6 13" id="KW-0808">Transferase</keyword>
<dbReference type="InterPro" id="IPR010923">
    <property type="entry name" value="T(6)A37_SUA5"/>
</dbReference>
<dbReference type="Pfam" id="PF03481">
    <property type="entry name" value="Sua5_C"/>
    <property type="match status" value="1"/>
</dbReference>
<evidence type="ECO:0000259" key="15">
    <source>
        <dbReference type="PROSITE" id="PS51163"/>
    </source>
</evidence>
<keyword evidence="10 13" id="KW-0067">ATP-binding</keyword>
<evidence type="ECO:0000256" key="8">
    <source>
        <dbReference type="ARBA" id="ARBA00022695"/>
    </source>
</evidence>
<feature type="binding site" evidence="14">
    <location>
        <position position="198"/>
    </location>
    <ligand>
        <name>ATP</name>
        <dbReference type="ChEBI" id="CHEBI:30616"/>
    </ligand>
</feature>
<comment type="catalytic activity">
    <reaction evidence="12 13">
        <text>L-threonine + hydrogencarbonate + ATP = L-threonylcarbamoyladenylate + diphosphate + H2O</text>
        <dbReference type="Rhea" id="RHEA:36407"/>
        <dbReference type="ChEBI" id="CHEBI:15377"/>
        <dbReference type="ChEBI" id="CHEBI:17544"/>
        <dbReference type="ChEBI" id="CHEBI:30616"/>
        <dbReference type="ChEBI" id="CHEBI:33019"/>
        <dbReference type="ChEBI" id="CHEBI:57926"/>
        <dbReference type="ChEBI" id="CHEBI:73682"/>
        <dbReference type="EC" id="2.7.7.87"/>
    </reaction>
</comment>
<comment type="subcellular location">
    <subcellularLocation>
        <location evidence="1 13">Cytoplasm</location>
    </subcellularLocation>
</comment>
<dbReference type="KEGG" id="pmar:B0X71_15055"/>
<evidence type="ECO:0000256" key="14">
    <source>
        <dbReference type="PIRSR" id="PIRSR004930-1"/>
    </source>
</evidence>
<evidence type="ECO:0000256" key="1">
    <source>
        <dbReference type="ARBA" id="ARBA00004496"/>
    </source>
</evidence>
<evidence type="ECO:0000256" key="5">
    <source>
        <dbReference type="ARBA" id="ARBA00022490"/>
    </source>
</evidence>
<accession>A0A1Q2L1K2</accession>
<sequence length="330" mass="35579">MKTRIVEVGNDAGNPEYYEEAAEILQRGGTVSFPTETVYGLGADATNAEAVERIYLAKGRPSDNPLIVHVDSKEMALRYAANVPEKAIRCMDAFWPGPLTLILEAKEGVFADNVTAGLPTVGLRMPDHPIALNLLKQTDRPLAAPSANVSGKPSPTCAGHVEHDLNGKIDLILDGGATALGIESTVLDMTAEPPAILRPGSITADMIEDVIGQLRVSCEGKRTVPRSPGVKYTHYAPDAPVYLIEQKGDIVDRAIEHLHSKGKKVAVLSADFSKAADYYFPLSADVLYSGLRKCDETSADLILAAIQPEHKKDAALMNRLEKAADHKWFS</sequence>
<feature type="domain" description="YrdC-like" evidence="15">
    <location>
        <begin position="15"/>
        <end position="202"/>
    </location>
</feature>
<reference evidence="16 17" key="1">
    <citation type="submission" date="2017-02" db="EMBL/GenBank/DDBJ databases">
        <title>The complete genomic sequence of a novel cold adapted crude oil-degrading bacterium Planococcus qaidamina Y42.</title>
        <authorList>
            <person name="Yang R."/>
        </authorList>
    </citation>
    <scope>NUCLEOTIDE SEQUENCE [LARGE SCALE GENOMIC DNA]</scope>
    <source>
        <strain evidence="16 17">Y42</strain>
    </source>
</reference>
<evidence type="ECO:0000256" key="4">
    <source>
        <dbReference type="ARBA" id="ARBA00015492"/>
    </source>
</evidence>
<dbReference type="Proteomes" id="UP000188184">
    <property type="component" value="Chromosome"/>
</dbReference>
<dbReference type="PIRSF" id="PIRSF004930">
    <property type="entry name" value="Tln_factor_SUA5"/>
    <property type="match status" value="1"/>
</dbReference>
<evidence type="ECO:0000256" key="12">
    <source>
        <dbReference type="ARBA" id="ARBA00048366"/>
    </source>
</evidence>
<dbReference type="AlphaFoldDB" id="A0A1Q2L1K2"/>
<dbReference type="Gene3D" id="3.40.50.11030">
    <property type="entry name" value="Threonylcarbamoyl-AMP synthase, C-terminal domain"/>
    <property type="match status" value="1"/>
</dbReference>
<dbReference type="GO" id="GO:0006450">
    <property type="term" value="P:regulation of translational fidelity"/>
    <property type="evidence" value="ECO:0007669"/>
    <property type="project" value="TreeGrafter"/>
</dbReference>
<dbReference type="RefSeq" id="WP_077590177.1">
    <property type="nucleotide sequence ID" value="NZ_CP019640.1"/>
</dbReference>
<feature type="binding site" evidence="14">
    <location>
        <position position="120"/>
    </location>
    <ligand>
        <name>ATP</name>
        <dbReference type="ChEBI" id="CHEBI:30616"/>
    </ligand>
</feature>
<protein>
    <recommendedName>
        <fullName evidence="4 13">Threonylcarbamoyl-AMP synthase</fullName>
        <shortName evidence="13">TC-AMP synthase</shortName>
        <ecNumber evidence="3 13">2.7.7.87</ecNumber>
    </recommendedName>
    <alternativeName>
        <fullName evidence="11 13">L-threonylcarbamoyladenylate synthase</fullName>
    </alternativeName>
</protein>
<evidence type="ECO:0000256" key="3">
    <source>
        <dbReference type="ARBA" id="ARBA00012584"/>
    </source>
</evidence>
<dbReference type="PROSITE" id="PS51163">
    <property type="entry name" value="YRDC"/>
    <property type="match status" value="1"/>
</dbReference>
<evidence type="ECO:0000313" key="16">
    <source>
        <dbReference type="EMBL" id="AQQ54286.1"/>
    </source>
</evidence>
<dbReference type="SUPFAM" id="SSF55821">
    <property type="entry name" value="YrdC/RibB"/>
    <property type="match status" value="1"/>
</dbReference>
<keyword evidence="8 13" id="KW-0548">Nucleotidyltransferase</keyword>
<dbReference type="NCBIfam" id="TIGR00057">
    <property type="entry name" value="L-threonylcarbamoyladenylate synthase"/>
    <property type="match status" value="1"/>
</dbReference>
<dbReference type="EMBL" id="CP019640">
    <property type="protein sequence ID" value="AQQ54286.1"/>
    <property type="molecule type" value="Genomic_DNA"/>
</dbReference>
<feature type="binding site" evidence="14">
    <location>
        <position position="184"/>
    </location>
    <ligand>
        <name>L-threonine</name>
        <dbReference type="ChEBI" id="CHEBI:57926"/>
    </ligand>
</feature>
<feature type="binding site" evidence="14">
    <location>
        <position position="64"/>
    </location>
    <ligand>
        <name>ATP</name>
        <dbReference type="ChEBI" id="CHEBI:30616"/>
    </ligand>
</feature>
<evidence type="ECO:0000256" key="7">
    <source>
        <dbReference type="ARBA" id="ARBA00022694"/>
    </source>
</evidence>
<feature type="binding site" evidence="14">
    <location>
        <position position="235"/>
    </location>
    <ligand>
        <name>ATP</name>
        <dbReference type="ChEBI" id="CHEBI:30616"/>
    </ligand>
</feature>
<feature type="binding site" evidence="14">
    <location>
        <position position="154"/>
    </location>
    <ligand>
        <name>ATP</name>
        <dbReference type="ChEBI" id="CHEBI:30616"/>
    </ligand>
</feature>
<proteinExistence type="inferred from homology"/>
<dbReference type="OrthoDB" id="9814580at2"/>
<dbReference type="GO" id="GO:0005524">
    <property type="term" value="F:ATP binding"/>
    <property type="evidence" value="ECO:0007669"/>
    <property type="project" value="UniProtKB-UniRule"/>
</dbReference>
<dbReference type="GO" id="GO:0003725">
    <property type="term" value="F:double-stranded RNA binding"/>
    <property type="evidence" value="ECO:0007669"/>
    <property type="project" value="UniProtKB-UniRule"/>
</dbReference>
<dbReference type="GO" id="GO:0008033">
    <property type="term" value="P:tRNA processing"/>
    <property type="evidence" value="ECO:0007669"/>
    <property type="project" value="UniProtKB-KW"/>
</dbReference>
<organism evidence="16 17">
    <name type="scientific">Planococcus lenghuensis</name>
    <dbReference type="NCBI Taxonomy" id="2213202"/>
    <lineage>
        <taxon>Bacteria</taxon>
        <taxon>Bacillati</taxon>
        <taxon>Bacillota</taxon>
        <taxon>Bacilli</taxon>
        <taxon>Bacillales</taxon>
        <taxon>Caryophanaceae</taxon>
        <taxon>Planococcus</taxon>
    </lineage>
</organism>
<dbReference type="InterPro" id="IPR038385">
    <property type="entry name" value="Sua5/YwlC_C"/>
</dbReference>
<feature type="binding site" evidence="14">
    <location>
        <position position="144"/>
    </location>
    <ligand>
        <name>ATP</name>
        <dbReference type="ChEBI" id="CHEBI:30616"/>
    </ligand>
</feature>
<evidence type="ECO:0000256" key="10">
    <source>
        <dbReference type="ARBA" id="ARBA00022840"/>
    </source>
</evidence>
<comment type="function">
    <text evidence="13">Required for the formation of a threonylcarbamoyl group on adenosine at position 37 (t(6)A37) in tRNAs that read codons beginning with adenine.</text>
</comment>
<feature type="binding site" evidence="14">
    <location>
        <position position="69"/>
    </location>
    <ligand>
        <name>L-threonine</name>
        <dbReference type="ChEBI" id="CHEBI:57926"/>
    </ligand>
</feature>
<feature type="binding site" evidence="14">
    <location>
        <position position="60"/>
    </location>
    <ligand>
        <name>ATP</name>
        <dbReference type="ChEBI" id="CHEBI:30616"/>
    </ligand>
</feature>
<comment type="similarity">
    <text evidence="2 13">Belongs to the SUA5 family.</text>
</comment>
<evidence type="ECO:0000256" key="6">
    <source>
        <dbReference type="ARBA" id="ARBA00022679"/>
    </source>
</evidence>
<dbReference type="InterPro" id="IPR005145">
    <property type="entry name" value="Sua5_C"/>
</dbReference>
<feature type="binding site" evidence="14">
    <location>
        <position position="146"/>
    </location>
    <ligand>
        <name>ATP</name>
        <dbReference type="ChEBI" id="CHEBI:30616"/>
    </ligand>
</feature>
<dbReference type="Gene3D" id="3.90.870.10">
    <property type="entry name" value="DHBP synthase"/>
    <property type="match status" value="1"/>
</dbReference>
<keyword evidence="7 13" id="KW-0819">tRNA processing</keyword>
<dbReference type="GO" id="GO:0000049">
    <property type="term" value="F:tRNA binding"/>
    <property type="evidence" value="ECO:0007669"/>
    <property type="project" value="TreeGrafter"/>
</dbReference>
<evidence type="ECO:0000256" key="13">
    <source>
        <dbReference type="PIRNR" id="PIRNR004930"/>
    </source>
</evidence>
<dbReference type="InterPro" id="IPR050156">
    <property type="entry name" value="TC-AMP_synthase_SUA5"/>
</dbReference>